<keyword evidence="1" id="KW-0808">Transferase</keyword>
<accession>A0ACD1AG87</accession>
<dbReference type="Proteomes" id="UP000594014">
    <property type="component" value="Chromosome"/>
</dbReference>
<organism evidence="1 2">
    <name type="scientific">Anoxybacterium hadale</name>
    <dbReference type="NCBI Taxonomy" id="3408580"/>
    <lineage>
        <taxon>Bacteria</taxon>
        <taxon>Bacillati</taxon>
        <taxon>Bacillota</taxon>
        <taxon>Clostridia</taxon>
        <taxon>Peptostreptococcales</taxon>
        <taxon>Anaerovoracaceae</taxon>
        <taxon>Anoxybacterium</taxon>
    </lineage>
</organism>
<sequence length="127" mass="14217">MIAGIGVDIITMRRLDQSLAFEDPFVCRTFTEGELAEARRSRDPARFLTSRFACKEAVFKCLKINGNSVRLKEIDIRTSEIGYPTVALRGNLKKYAEERGIVSIEVSLSHEDEYVVAFAAAQTDSPK</sequence>
<keyword evidence="2" id="KW-1185">Reference proteome</keyword>
<name>A0ACD1AG87_9FIRM</name>
<reference evidence="1" key="1">
    <citation type="submission" date="2019-08" db="EMBL/GenBank/DDBJ databases">
        <title>Genome sequence of Clostridiales bacterium MT110.</title>
        <authorList>
            <person name="Cao J."/>
        </authorList>
    </citation>
    <scope>NUCLEOTIDE SEQUENCE</scope>
    <source>
        <strain evidence="1">MT110</strain>
    </source>
</reference>
<dbReference type="EC" id="2.7.8.7" evidence="1"/>
<evidence type="ECO:0000313" key="1">
    <source>
        <dbReference type="EMBL" id="QOX65206.1"/>
    </source>
</evidence>
<protein>
    <submittedName>
        <fullName evidence="1">Holo-[acyl-carrier-protein] synthase</fullName>
        <ecNumber evidence="1">2.7.8.7</ecNumber>
    </submittedName>
</protein>
<gene>
    <name evidence="1" type="primary">acpS</name>
    <name evidence="1" type="ORF">FRZ06_18545</name>
</gene>
<evidence type="ECO:0000313" key="2">
    <source>
        <dbReference type="Proteomes" id="UP000594014"/>
    </source>
</evidence>
<proteinExistence type="predicted"/>
<dbReference type="EMBL" id="CP042469">
    <property type="protein sequence ID" value="QOX65206.1"/>
    <property type="molecule type" value="Genomic_DNA"/>
</dbReference>